<dbReference type="InterPro" id="IPR051801">
    <property type="entry name" value="GH28_Enzymes"/>
</dbReference>
<dbReference type="GO" id="GO:0004650">
    <property type="term" value="F:polygalacturonase activity"/>
    <property type="evidence" value="ECO:0007669"/>
    <property type="project" value="InterPro"/>
</dbReference>
<organism evidence="5 6">
    <name type="scientific">Plebeiibacterium sediminum</name>
    <dbReference type="NCBI Taxonomy" id="2992112"/>
    <lineage>
        <taxon>Bacteria</taxon>
        <taxon>Pseudomonadati</taxon>
        <taxon>Bacteroidota</taxon>
        <taxon>Bacteroidia</taxon>
        <taxon>Marinilabiliales</taxon>
        <taxon>Marinilabiliaceae</taxon>
        <taxon>Plebeiibacterium</taxon>
    </lineage>
</organism>
<dbReference type="InterPro" id="IPR000743">
    <property type="entry name" value="Glyco_hydro_28"/>
</dbReference>
<proteinExistence type="inferred from homology"/>
<dbReference type="GO" id="GO:0005975">
    <property type="term" value="P:carbohydrate metabolic process"/>
    <property type="evidence" value="ECO:0007669"/>
    <property type="project" value="InterPro"/>
</dbReference>
<dbReference type="Gene3D" id="2.160.20.10">
    <property type="entry name" value="Single-stranded right-handed beta-helix, Pectin lyase-like"/>
    <property type="match status" value="1"/>
</dbReference>
<keyword evidence="6" id="KW-1185">Reference proteome</keyword>
<evidence type="ECO:0000256" key="2">
    <source>
        <dbReference type="ARBA" id="ARBA00022801"/>
    </source>
</evidence>
<dbReference type="InterPro" id="IPR012334">
    <property type="entry name" value="Pectin_lyas_fold"/>
</dbReference>
<dbReference type="AlphaFoldDB" id="A0AAE3M4E3"/>
<dbReference type="PANTHER" id="PTHR31339:SF9">
    <property type="entry name" value="PLASMIN AND FIBRONECTIN-BINDING PROTEIN A"/>
    <property type="match status" value="1"/>
</dbReference>
<keyword evidence="2 4" id="KW-0378">Hydrolase</keyword>
<dbReference type="RefSeq" id="WP_301190009.1">
    <property type="nucleotide sequence ID" value="NZ_JAPDPJ010000014.1"/>
</dbReference>
<evidence type="ECO:0000313" key="5">
    <source>
        <dbReference type="EMBL" id="MCW3786445.1"/>
    </source>
</evidence>
<evidence type="ECO:0000256" key="4">
    <source>
        <dbReference type="RuleBase" id="RU361169"/>
    </source>
</evidence>
<reference evidence="5" key="1">
    <citation type="submission" date="2022-10" db="EMBL/GenBank/DDBJ databases">
        <authorList>
            <person name="Yu W.X."/>
        </authorList>
    </citation>
    <scope>NUCLEOTIDE SEQUENCE</scope>
    <source>
        <strain evidence="5">AAT</strain>
    </source>
</reference>
<dbReference type="InterPro" id="IPR011050">
    <property type="entry name" value="Pectin_lyase_fold/virulence"/>
</dbReference>
<gene>
    <name evidence="5" type="ORF">OM075_08195</name>
</gene>
<dbReference type="EMBL" id="JAPDPJ010000014">
    <property type="protein sequence ID" value="MCW3786445.1"/>
    <property type="molecule type" value="Genomic_DNA"/>
</dbReference>
<dbReference type="Proteomes" id="UP001209229">
    <property type="component" value="Unassembled WGS sequence"/>
</dbReference>
<evidence type="ECO:0000256" key="1">
    <source>
        <dbReference type="ARBA" id="ARBA00008834"/>
    </source>
</evidence>
<protein>
    <submittedName>
        <fullName evidence="5">Glycosyl hydrolase family 28 protein</fullName>
    </submittedName>
</protein>
<dbReference type="PANTHER" id="PTHR31339">
    <property type="entry name" value="PECTIN LYASE-RELATED"/>
    <property type="match status" value="1"/>
</dbReference>
<comment type="similarity">
    <text evidence="1 4">Belongs to the glycosyl hydrolase 28 family.</text>
</comment>
<dbReference type="Pfam" id="PF00295">
    <property type="entry name" value="Glyco_hydro_28"/>
    <property type="match status" value="1"/>
</dbReference>
<name>A0AAE3M4E3_9BACT</name>
<sequence>MADSLMKDLSKLNKPNATYNVNDYGAIADSLTLNTKAIQQAIDTCANNGGGIVLFPEGNYVTGTIELKSNVYLNVDKNARIIGSTDIKDYPDHIESLKSIMSESYEFKQSLIYGEKLTNIGIIGNGEIYFRGEKEYFGGPETQTLIVDRPLGIRIIECKNVIVKDIHLSNSAAWMQNYLHCENLLFKNMTVNNHANFNNDGLDLDGCKNAVVDGCFINAEDDAMCFKGASFYDTENIIVKNSTFLSTCNGFKIGTDTQGSFRNIIARNLILGGIPDSLESFRGHEASTGITLVTVDGGTVENIILTDITINQSRCPIFLRIGDRGRVMKGMPKPEPGSLQNIIIKNIDGKDNYTQGSLITGMEGYPVENVIIKDMNISMQGGGTDSMAHATVPEDIAGYPDAHQFNREGLPAYGFYIRHAKNLILQNVKITTDSIDARPEFKYGNNVENVIINNKIIN</sequence>
<keyword evidence="3 4" id="KW-0326">Glycosidase</keyword>
<evidence type="ECO:0000256" key="3">
    <source>
        <dbReference type="ARBA" id="ARBA00023295"/>
    </source>
</evidence>
<dbReference type="SUPFAM" id="SSF51126">
    <property type="entry name" value="Pectin lyase-like"/>
    <property type="match status" value="1"/>
</dbReference>
<comment type="caution">
    <text evidence="5">The sequence shown here is derived from an EMBL/GenBank/DDBJ whole genome shotgun (WGS) entry which is preliminary data.</text>
</comment>
<accession>A0AAE3M4E3</accession>
<evidence type="ECO:0000313" key="6">
    <source>
        <dbReference type="Proteomes" id="UP001209229"/>
    </source>
</evidence>